<organism evidence="7 8">
    <name type="scientific">Erythranthe guttata</name>
    <name type="common">Yellow monkey flower</name>
    <name type="synonym">Mimulus guttatus</name>
    <dbReference type="NCBI Taxonomy" id="4155"/>
    <lineage>
        <taxon>Eukaryota</taxon>
        <taxon>Viridiplantae</taxon>
        <taxon>Streptophyta</taxon>
        <taxon>Embryophyta</taxon>
        <taxon>Tracheophyta</taxon>
        <taxon>Spermatophyta</taxon>
        <taxon>Magnoliopsida</taxon>
        <taxon>eudicotyledons</taxon>
        <taxon>Gunneridae</taxon>
        <taxon>Pentapetalae</taxon>
        <taxon>asterids</taxon>
        <taxon>lamiids</taxon>
        <taxon>Lamiales</taxon>
        <taxon>Phrymaceae</taxon>
        <taxon>Erythranthe</taxon>
    </lineage>
</organism>
<evidence type="ECO:0000256" key="2">
    <source>
        <dbReference type="ARBA" id="ARBA00022491"/>
    </source>
</evidence>
<dbReference type="PROSITE" id="PS50821">
    <property type="entry name" value="PAZ"/>
    <property type="match status" value="1"/>
</dbReference>
<evidence type="ECO:0008006" key="9">
    <source>
        <dbReference type="Google" id="ProtNLM"/>
    </source>
</evidence>
<gene>
    <name evidence="7" type="ORF">MIMGU_mgv1a001669mg</name>
</gene>
<evidence type="ECO:0000256" key="1">
    <source>
        <dbReference type="ARBA" id="ARBA00008201"/>
    </source>
</evidence>
<dbReference type="GO" id="GO:0005737">
    <property type="term" value="C:cytoplasm"/>
    <property type="evidence" value="ECO:0000318"/>
    <property type="project" value="GO_Central"/>
</dbReference>
<dbReference type="SUPFAM" id="SSF53098">
    <property type="entry name" value="Ribonuclease H-like"/>
    <property type="match status" value="1"/>
</dbReference>
<dbReference type="GO" id="GO:0003723">
    <property type="term" value="F:RNA binding"/>
    <property type="evidence" value="ECO:0000318"/>
    <property type="project" value="GO_Central"/>
</dbReference>
<accession>A0A022RSA9</accession>
<comment type="similarity">
    <text evidence="1">Belongs to the argonaute family. Ago subfamily.</text>
</comment>
<dbReference type="PANTHER" id="PTHR22891">
    <property type="entry name" value="EUKARYOTIC TRANSLATION INITIATION FACTOR 2C"/>
    <property type="match status" value="1"/>
</dbReference>
<dbReference type="InterPro" id="IPR032473">
    <property type="entry name" value="Argonaute_Mid_dom"/>
</dbReference>
<dbReference type="InterPro" id="IPR036085">
    <property type="entry name" value="PAZ_dom_sf"/>
</dbReference>
<dbReference type="GO" id="GO:1990904">
    <property type="term" value="C:ribonucleoprotein complex"/>
    <property type="evidence" value="ECO:0007669"/>
    <property type="project" value="UniProtKB-KW"/>
</dbReference>
<reference evidence="7 8" key="1">
    <citation type="journal article" date="2013" name="Proc. Natl. Acad. Sci. U.S.A.">
        <title>Fine-scale variation in meiotic recombination in Mimulus inferred from population shotgun sequencing.</title>
        <authorList>
            <person name="Hellsten U."/>
            <person name="Wright K.M."/>
            <person name="Jenkins J."/>
            <person name="Shu S."/>
            <person name="Yuan Y."/>
            <person name="Wessler S.R."/>
            <person name="Schmutz J."/>
            <person name="Willis J.H."/>
            <person name="Rokhsar D.S."/>
        </authorList>
    </citation>
    <scope>NUCLEOTIDE SEQUENCE [LARGE SCALE GENOMIC DNA]</scope>
    <source>
        <strain evidence="8">cv. DUN x IM62</strain>
    </source>
</reference>
<evidence type="ECO:0000313" key="7">
    <source>
        <dbReference type="EMBL" id="EYU42876.1"/>
    </source>
</evidence>
<dbReference type="GO" id="GO:0005634">
    <property type="term" value="C:nucleus"/>
    <property type="evidence" value="ECO:0000318"/>
    <property type="project" value="GO_Central"/>
</dbReference>
<dbReference type="Gene3D" id="2.170.260.10">
    <property type="entry name" value="paz domain"/>
    <property type="match status" value="1"/>
</dbReference>
<dbReference type="Pfam" id="PF02170">
    <property type="entry name" value="PAZ"/>
    <property type="match status" value="1"/>
</dbReference>
<dbReference type="CDD" id="cd04657">
    <property type="entry name" value="Piwi_ago-like"/>
    <property type="match status" value="1"/>
</dbReference>
<sequence>MNVLGRESITEILQTYNSDLAEKRFAYDGEASVYTVGPLPQNNFEFVVVLEESIPKRRNPSEDGIENEPYKRSKSSLQSKTFKVEISYVAKVGLNSISEPEKNQDALRVLDIVLRQEADKRGMFLEIGEGLMGVRAFDSNFCQTLGGLCLNMDVSTNVIFEPGPMVDFLLANQKINETRDIDWGKAKKMLKNMRIMASHSRVEFKVIGLSEKPCNQQLFSPGDDEESVEITVYDYFVKRRNIKLVYSSNMPCIDVGKPTRPNYLPLELCLVSVQRYTKALSINQRASLVEKSKQNPPDIIQAMKCNYVEDHILFDCGISIEKNLTQINGRILDTPKLKVGNNEDCIPKNGRWNFNNKKLLKPSQINLWAIVNFSERSDCSQIARELIKCGREKGINIERPHTIFEEDPKCRRATSPVKRVEMMFKQIIDELPNRPDFLLCVLPEKECDIYGPWKKKCICGLGIVTQCISPTKIDDQYLTNVLLKINSKLGGINSLLEIEHSRQIPLVSDKPTMILGIDILHSGSNVPSIAAVVGSRSWPMISRYRAAVRSQSSKVEMIESLFKPLANGEDGGIMRELLLDFYETANERKPTQIIVFRVGVSESQFSQVLNIELDQIIKAYKHLGRSHEIPKFTVIVAGKNHHTKLFQDSDAENIPCGTVVDTNIVHPTNYDFYMCSQADTVGNSEPVHYHVLLDEIGFSPNDLQNLVHSLCYVNQRSTTCTTIVAPVFYARLAAEQMSELTNFEEYSSETSSGEKSVNVPELPRLHKDVVASMFFC</sequence>
<evidence type="ECO:0000256" key="3">
    <source>
        <dbReference type="ARBA" id="ARBA00023158"/>
    </source>
</evidence>
<dbReference type="FunFam" id="3.30.420.10:FF:000091">
    <property type="entry name" value="Protein argonaute 3"/>
    <property type="match status" value="1"/>
</dbReference>
<evidence type="ECO:0000259" key="5">
    <source>
        <dbReference type="PROSITE" id="PS50821"/>
    </source>
</evidence>
<dbReference type="Pfam" id="PF16487">
    <property type="entry name" value="ArgoMid"/>
    <property type="match status" value="1"/>
</dbReference>
<dbReference type="InterPro" id="IPR003165">
    <property type="entry name" value="Piwi"/>
</dbReference>
<dbReference type="Pfam" id="PF02171">
    <property type="entry name" value="Piwi"/>
    <property type="match status" value="1"/>
</dbReference>
<dbReference type="InterPro" id="IPR003100">
    <property type="entry name" value="PAZ_dom"/>
</dbReference>
<dbReference type="Proteomes" id="UP000030748">
    <property type="component" value="Unassembled WGS sequence"/>
</dbReference>
<dbReference type="CDD" id="cd02846">
    <property type="entry name" value="PAZ_argonaute_like"/>
    <property type="match status" value="1"/>
</dbReference>
<keyword evidence="3" id="KW-0943">RNA-mediated gene silencing</keyword>
<dbReference type="InterPro" id="IPR012337">
    <property type="entry name" value="RNaseH-like_sf"/>
</dbReference>
<dbReference type="Gene3D" id="3.40.50.2300">
    <property type="match status" value="1"/>
</dbReference>
<dbReference type="SMART" id="SM00950">
    <property type="entry name" value="Piwi"/>
    <property type="match status" value="1"/>
</dbReference>
<dbReference type="STRING" id="4155.A0A022RSA9"/>
<dbReference type="Pfam" id="PF16486">
    <property type="entry name" value="ArgoN"/>
    <property type="match status" value="1"/>
</dbReference>
<keyword evidence="8" id="KW-1185">Reference proteome</keyword>
<keyword evidence="2" id="KW-0678">Repressor</keyword>
<dbReference type="GO" id="GO:0051607">
    <property type="term" value="P:defense response to virus"/>
    <property type="evidence" value="ECO:0007669"/>
    <property type="project" value="UniProtKB-ARBA"/>
</dbReference>
<dbReference type="GO" id="GO:0031047">
    <property type="term" value="P:regulatory ncRNA-mediated gene silencing"/>
    <property type="evidence" value="ECO:0000318"/>
    <property type="project" value="GO_Central"/>
</dbReference>
<protein>
    <recommendedName>
        <fullName evidence="9">Piwi domain-containing protein</fullName>
    </recommendedName>
</protein>
<dbReference type="PROSITE" id="PS50822">
    <property type="entry name" value="PIWI"/>
    <property type="match status" value="1"/>
</dbReference>
<name>A0A022RSA9_ERYGU</name>
<feature type="domain" description="Piwi" evidence="6">
    <location>
        <begin position="437"/>
        <end position="742"/>
    </location>
</feature>
<dbReference type="InterPro" id="IPR045246">
    <property type="entry name" value="Piwi_ago-like"/>
</dbReference>
<evidence type="ECO:0000313" key="8">
    <source>
        <dbReference type="Proteomes" id="UP000030748"/>
    </source>
</evidence>
<evidence type="ECO:0000259" key="6">
    <source>
        <dbReference type="PROSITE" id="PS50822"/>
    </source>
</evidence>
<evidence type="ECO:0000256" key="4">
    <source>
        <dbReference type="ARBA" id="ARBA00023274"/>
    </source>
</evidence>
<dbReference type="Gene3D" id="3.30.420.10">
    <property type="entry name" value="Ribonuclease H-like superfamily/Ribonuclease H"/>
    <property type="match status" value="1"/>
</dbReference>
<dbReference type="GO" id="GO:0004521">
    <property type="term" value="F:RNA endonuclease activity"/>
    <property type="evidence" value="ECO:0000318"/>
    <property type="project" value="GO_Central"/>
</dbReference>
<dbReference type="EMBL" id="KI630276">
    <property type="protein sequence ID" value="EYU42876.1"/>
    <property type="molecule type" value="Genomic_DNA"/>
</dbReference>
<dbReference type="SUPFAM" id="SSF101690">
    <property type="entry name" value="PAZ domain"/>
    <property type="match status" value="1"/>
</dbReference>
<dbReference type="AlphaFoldDB" id="A0A022RSA9"/>
<dbReference type="InterPro" id="IPR036397">
    <property type="entry name" value="RNaseH_sf"/>
</dbReference>
<dbReference type="InterPro" id="IPR032474">
    <property type="entry name" value="Argonaute_N"/>
</dbReference>
<proteinExistence type="inferred from homology"/>
<feature type="domain" description="PAZ" evidence="5">
    <location>
        <begin position="164"/>
        <end position="273"/>
    </location>
</feature>
<keyword evidence="4" id="KW-0687">Ribonucleoprotein</keyword>
<dbReference type="eggNOG" id="KOG1041">
    <property type="taxonomic scope" value="Eukaryota"/>
</dbReference>